<accession>A0A1G4I359</accession>
<reference evidence="5" key="1">
    <citation type="submission" date="2016-09" db="EMBL/GenBank/DDBJ databases">
        <authorList>
            <person name="Hebert L."/>
            <person name="Moumen B."/>
        </authorList>
    </citation>
    <scope>NUCLEOTIDE SEQUENCE [LARGE SCALE GENOMIC DNA]</scope>
    <source>
        <strain evidence="5">OVI</strain>
    </source>
</reference>
<dbReference type="PANTHER" id="PTHR15615">
    <property type="match status" value="1"/>
</dbReference>
<dbReference type="Gene3D" id="1.10.472.10">
    <property type="entry name" value="Cyclin-like"/>
    <property type="match status" value="1"/>
</dbReference>
<proteinExistence type="inferred from homology"/>
<keyword evidence="1 2" id="KW-0195">Cyclin</keyword>
<sequence>MTIMMDGPKSSTRATETINQSDGQHRQQWCDRQQTGRNCNSAGSDSQSADPQQSGLHELGQLTAVAVERRCVEQRHLEHLYQSAFHSSHVPAISVWNYMRRIGKYSRCSPECFIICIIFIDRYVAATNCPITFRNIHRLLITSMLVSVKLRDDSFYSNSYFAGIGGVSNEELNRLEIEFLMTIDWRTWVEPSDFNMYCEQLRSRCSANQEQ</sequence>
<dbReference type="PANTHER" id="PTHR15615:SF108">
    <property type="entry name" value="PROTEIN CNPPD1"/>
    <property type="match status" value="1"/>
</dbReference>
<dbReference type="InterPro" id="IPR012389">
    <property type="entry name" value="Cyclin_P/U"/>
</dbReference>
<gene>
    <name evidence="5" type="ORF">TEOVI_000711600</name>
</gene>
<feature type="compositionally biased region" description="Polar residues" evidence="3">
    <location>
        <begin position="30"/>
        <end position="53"/>
    </location>
</feature>
<evidence type="ECO:0000256" key="2">
    <source>
        <dbReference type="PIRNR" id="PIRNR027110"/>
    </source>
</evidence>
<dbReference type="AlphaFoldDB" id="A0A1G4I359"/>
<evidence type="ECO:0000256" key="1">
    <source>
        <dbReference type="ARBA" id="ARBA00023127"/>
    </source>
</evidence>
<feature type="domain" description="Cyclin-like" evidence="4">
    <location>
        <begin position="97"/>
        <end position="181"/>
    </location>
</feature>
<dbReference type="InterPro" id="IPR013763">
    <property type="entry name" value="Cyclin-like_dom"/>
</dbReference>
<keyword evidence="6" id="KW-1185">Reference proteome</keyword>
<dbReference type="GO" id="GO:0051301">
    <property type="term" value="P:cell division"/>
    <property type="evidence" value="ECO:0007669"/>
    <property type="project" value="UniProtKB-UniRule"/>
</dbReference>
<dbReference type="Pfam" id="PF08613">
    <property type="entry name" value="Cyclin"/>
    <property type="match status" value="1"/>
</dbReference>
<dbReference type="SMART" id="SM00385">
    <property type="entry name" value="CYCLIN"/>
    <property type="match status" value="1"/>
</dbReference>
<dbReference type="GeneID" id="92381050"/>
<protein>
    <recommendedName>
        <fullName evidence="2">Cyclin</fullName>
    </recommendedName>
</protein>
<evidence type="ECO:0000259" key="4">
    <source>
        <dbReference type="SMART" id="SM00385"/>
    </source>
</evidence>
<comment type="caution">
    <text evidence="5">The sequence shown here is derived from an EMBL/GenBank/DDBJ whole genome shotgun (WGS) entry which is preliminary data.</text>
</comment>
<dbReference type="PIRSF" id="PIRSF027110">
    <property type="entry name" value="PREG"/>
    <property type="match status" value="1"/>
</dbReference>
<dbReference type="InterPro" id="IPR036915">
    <property type="entry name" value="Cyclin-like_sf"/>
</dbReference>
<dbReference type="SUPFAM" id="SSF47954">
    <property type="entry name" value="Cyclin-like"/>
    <property type="match status" value="1"/>
</dbReference>
<dbReference type="EMBL" id="CZPT02000526">
    <property type="protein sequence ID" value="SCU66229.1"/>
    <property type="molecule type" value="Genomic_DNA"/>
</dbReference>
<evidence type="ECO:0000256" key="3">
    <source>
        <dbReference type="SAM" id="MobiDB-lite"/>
    </source>
</evidence>
<dbReference type="SMR" id="A0A1G4I359"/>
<dbReference type="InterPro" id="IPR013922">
    <property type="entry name" value="Cyclin_PHO80-like"/>
</dbReference>
<dbReference type="VEuPathDB" id="TriTrypDB:TEOVI_000711600"/>
<dbReference type="RefSeq" id="XP_067077695.1">
    <property type="nucleotide sequence ID" value="XM_067221594.1"/>
</dbReference>
<organism evidence="5 6">
    <name type="scientific">Trypanosoma equiperdum</name>
    <dbReference type="NCBI Taxonomy" id="5694"/>
    <lineage>
        <taxon>Eukaryota</taxon>
        <taxon>Discoba</taxon>
        <taxon>Euglenozoa</taxon>
        <taxon>Kinetoplastea</taxon>
        <taxon>Metakinetoplastina</taxon>
        <taxon>Trypanosomatida</taxon>
        <taxon>Trypanosomatidae</taxon>
        <taxon>Trypanosoma</taxon>
    </lineage>
</organism>
<name>A0A1G4I359_TRYEQ</name>
<comment type="similarity">
    <text evidence="2">Belongs to the cyclin family.</text>
</comment>
<feature type="region of interest" description="Disordered" evidence="3">
    <location>
        <begin position="1"/>
        <end position="53"/>
    </location>
</feature>
<feature type="compositionally biased region" description="Polar residues" evidence="3">
    <location>
        <begin position="9"/>
        <end position="22"/>
    </location>
</feature>
<evidence type="ECO:0000313" key="5">
    <source>
        <dbReference type="EMBL" id="SCU66229.1"/>
    </source>
</evidence>
<evidence type="ECO:0000313" key="6">
    <source>
        <dbReference type="Proteomes" id="UP000195570"/>
    </source>
</evidence>
<dbReference type="GO" id="GO:0019901">
    <property type="term" value="F:protein kinase binding"/>
    <property type="evidence" value="ECO:0007669"/>
    <property type="project" value="UniProtKB-UniRule"/>
</dbReference>
<dbReference type="Proteomes" id="UP000195570">
    <property type="component" value="Unassembled WGS sequence"/>
</dbReference>